<dbReference type="SMART" id="SM00530">
    <property type="entry name" value="HTH_XRE"/>
    <property type="match status" value="1"/>
</dbReference>
<reference evidence="3" key="1">
    <citation type="journal article" date="2019" name="Int. J. Syst. Evol. Microbiol.">
        <title>The Global Catalogue of Microorganisms (GCM) 10K type strain sequencing project: providing services to taxonomists for standard genome sequencing and annotation.</title>
        <authorList>
            <consortium name="The Broad Institute Genomics Platform"/>
            <consortium name="The Broad Institute Genome Sequencing Center for Infectious Disease"/>
            <person name="Wu L."/>
            <person name="Ma J."/>
        </authorList>
    </citation>
    <scope>NUCLEOTIDE SEQUENCE [LARGE SCALE GENOMIC DNA]</scope>
    <source>
        <strain evidence="3">CGMCC 1.15180</strain>
    </source>
</reference>
<name>A0ABW1MDM3_9ACTN</name>
<evidence type="ECO:0000259" key="1">
    <source>
        <dbReference type="PROSITE" id="PS50943"/>
    </source>
</evidence>
<feature type="domain" description="HTH cro/C1-type" evidence="1">
    <location>
        <begin position="21"/>
        <end position="75"/>
    </location>
</feature>
<dbReference type="Gene3D" id="1.10.260.40">
    <property type="entry name" value="lambda repressor-like DNA-binding domains"/>
    <property type="match status" value="1"/>
</dbReference>
<dbReference type="Proteomes" id="UP001596139">
    <property type="component" value="Unassembled WGS sequence"/>
</dbReference>
<accession>A0ABW1MDM3</accession>
<dbReference type="CDD" id="cd00093">
    <property type="entry name" value="HTH_XRE"/>
    <property type="match status" value="1"/>
</dbReference>
<dbReference type="InterPro" id="IPR043917">
    <property type="entry name" value="DUF5753"/>
</dbReference>
<dbReference type="Pfam" id="PF13560">
    <property type="entry name" value="HTH_31"/>
    <property type="match status" value="1"/>
</dbReference>
<dbReference type="PROSITE" id="PS50943">
    <property type="entry name" value="HTH_CROC1"/>
    <property type="match status" value="1"/>
</dbReference>
<dbReference type="SUPFAM" id="SSF47413">
    <property type="entry name" value="lambda repressor-like DNA-binding domains"/>
    <property type="match status" value="1"/>
</dbReference>
<dbReference type="RefSeq" id="WP_031062255.1">
    <property type="nucleotide sequence ID" value="NZ_JBHSPX010000002.1"/>
</dbReference>
<sequence length="282" mass="31651">MAHVKCLDPGASPLHFFGSELRRLRERAGLTLAQLGDIVYLTGSMIGQIETAAKTPKDEHIPRLDTALGADGALVRLWEMAKRQRLPSWYQRIAHLEATASEIRVFQAQLVHGLLQTPDYARAVLRVSSHDDLDAAVEARMDRQRILRRTEPPLLWVVLDEAALYREIGGPQVMAGQLAHLLDAQDARNVDVQVLPFKAGAHAGVLGSFNIYSFDDQSDVAYMEGYEEAWATANFKDVRERSRRYDRLRASALSPTDSAELIARVMEERYEHVPDPRRGPMA</sequence>
<dbReference type="Pfam" id="PF19054">
    <property type="entry name" value="DUF5753"/>
    <property type="match status" value="1"/>
</dbReference>
<proteinExistence type="predicted"/>
<protein>
    <submittedName>
        <fullName evidence="2">Helix-turn-helix domain-containing protein</fullName>
    </submittedName>
</protein>
<organism evidence="2 3">
    <name type="scientific">Streptomyces ochraceiscleroticus</name>
    <dbReference type="NCBI Taxonomy" id="47761"/>
    <lineage>
        <taxon>Bacteria</taxon>
        <taxon>Bacillati</taxon>
        <taxon>Actinomycetota</taxon>
        <taxon>Actinomycetes</taxon>
        <taxon>Kitasatosporales</taxon>
        <taxon>Streptomycetaceae</taxon>
        <taxon>Streptomyces</taxon>
    </lineage>
</organism>
<evidence type="ECO:0000313" key="2">
    <source>
        <dbReference type="EMBL" id="MFC6061884.1"/>
    </source>
</evidence>
<comment type="caution">
    <text evidence="2">The sequence shown here is derived from an EMBL/GenBank/DDBJ whole genome shotgun (WGS) entry which is preliminary data.</text>
</comment>
<keyword evidence="3" id="KW-1185">Reference proteome</keyword>
<gene>
    <name evidence="2" type="ORF">ACFP4F_04925</name>
</gene>
<dbReference type="InterPro" id="IPR001387">
    <property type="entry name" value="Cro/C1-type_HTH"/>
</dbReference>
<dbReference type="InterPro" id="IPR010982">
    <property type="entry name" value="Lambda_DNA-bd_dom_sf"/>
</dbReference>
<evidence type="ECO:0000313" key="3">
    <source>
        <dbReference type="Proteomes" id="UP001596139"/>
    </source>
</evidence>
<dbReference type="EMBL" id="JBHSPX010000002">
    <property type="protein sequence ID" value="MFC6061884.1"/>
    <property type="molecule type" value="Genomic_DNA"/>
</dbReference>